<gene>
    <name evidence="1" type="ORF">FA13DRAFT_1725118</name>
</gene>
<evidence type="ECO:0000313" key="2">
    <source>
        <dbReference type="Proteomes" id="UP000298030"/>
    </source>
</evidence>
<dbReference type="EMBL" id="QPFP01000002">
    <property type="protein sequence ID" value="TEB39155.1"/>
    <property type="molecule type" value="Genomic_DNA"/>
</dbReference>
<protein>
    <submittedName>
        <fullName evidence="1">Uncharacterized protein</fullName>
    </submittedName>
</protein>
<dbReference type="OrthoDB" id="3270653at2759"/>
<dbReference type="Proteomes" id="UP000298030">
    <property type="component" value="Unassembled WGS sequence"/>
</dbReference>
<dbReference type="AlphaFoldDB" id="A0A4Y7TYB4"/>
<proteinExistence type="predicted"/>
<keyword evidence="2" id="KW-1185">Reference proteome</keyword>
<sequence>MSSTHTYGSTARASRIYGVPHAPHNQIQIILPTPLASANNSRESLAMTRARFGPDAFDRRSIADPWMSTVIHRSFVQRGSLTSDLFFSVTCGACLGQCTVQILLVFTANAGSRERERVSKGTN</sequence>
<comment type="caution">
    <text evidence="1">The sequence shown here is derived from an EMBL/GenBank/DDBJ whole genome shotgun (WGS) entry which is preliminary data.</text>
</comment>
<evidence type="ECO:0000313" key="1">
    <source>
        <dbReference type="EMBL" id="TEB39155.1"/>
    </source>
</evidence>
<accession>A0A4Y7TYB4</accession>
<organism evidence="1 2">
    <name type="scientific">Coprinellus micaceus</name>
    <name type="common">Glistening ink-cap mushroom</name>
    <name type="synonym">Coprinus micaceus</name>
    <dbReference type="NCBI Taxonomy" id="71717"/>
    <lineage>
        <taxon>Eukaryota</taxon>
        <taxon>Fungi</taxon>
        <taxon>Dikarya</taxon>
        <taxon>Basidiomycota</taxon>
        <taxon>Agaricomycotina</taxon>
        <taxon>Agaricomycetes</taxon>
        <taxon>Agaricomycetidae</taxon>
        <taxon>Agaricales</taxon>
        <taxon>Agaricineae</taxon>
        <taxon>Psathyrellaceae</taxon>
        <taxon>Coprinellus</taxon>
    </lineage>
</organism>
<reference evidence="1 2" key="1">
    <citation type="journal article" date="2019" name="Nat. Ecol. Evol.">
        <title>Megaphylogeny resolves global patterns of mushroom evolution.</title>
        <authorList>
            <person name="Varga T."/>
            <person name="Krizsan K."/>
            <person name="Foldi C."/>
            <person name="Dima B."/>
            <person name="Sanchez-Garcia M."/>
            <person name="Sanchez-Ramirez S."/>
            <person name="Szollosi G.J."/>
            <person name="Szarkandi J.G."/>
            <person name="Papp V."/>
            <person name="Albert L."/>
            <person name="Andreopoulos W."/>
            <person name="Angelini C."/>
            <person name="Antonin V."/>
            <person name="Barry K.W."/>
            <person name="Bougher N.L."/>
            <person name="Buchanan P."/>
            <person name="Buyck B."/>
            <person name="Bense V."/>
            <person name="Catcheside P."/>
            <person name="Chovatia M."/>
            <person name="Cooper J."/>
            <person name="Damon W."/>
            <person name="Desjardin D."/>
            <person name="Finy P."/>
            <person name="Geml J."/>
            <person name="Haridas S."/>
            <person name="Hughes K."/>
            <person name="Justo A."/>
            <person name="Karasinski D."/>
            <person name="Kautmanova I."/>
            <person name="Kiss B."/>
            <person name="Kocsube S."/>
            <person name="Kotiranta H."/>
            <person name="LaButti K.M."/>
            <person name="Lechner B.E."/>
            <person name="Liimatainen K."/>
            <person name="Lipzen A."/>
            <person name="Lukacs Z."/>
            <person name="Mihaltcheva S."/>
            <person name="Morgado L.N."/>
            <person name="Niskanen T."/>
            <person name="Noordeloos M.E."/>
            <person name="Ohm R.A."/>
            <person name="Ortiz-Santana B."/>
            <person name="Ovrebo C."/>
            <person name="Racz N."/>
            <person name="Riley R."/>
            <person name="Savchenko A."/>
            <person name="Shiryaev A."/>
            <person name="Soop K."/>
            <person name="Spirin V."/>
            <person name="Szebenyi C."/>
            <person name="Tomsovsky M."/>
            <person name="Tulloss R.E."/>
            <person name="Uehling J."/>
            <person name="Grigoriev I.V."/>
            <person name="Vagvolgyi C."/>
            <person name="Papp T."/>
            <person name="Martin F.M."/>
            <person name="Miettinen O."/>
            <person name="Hibbett D.S."/>
            <person name="Nagy L.G."/>
        </authorList>
    </citation>
    <scope>NUCLEOTIDE SEQUENCE [LARGE SCALE GENOMIC DNA]</scope>
    <source>
        <strain evidence="1 2">FP101781</strain>
    </source>
</reference>
<name>A0A4Y7TYB4_COPMI</name>